<dbReference type="Pfam" id="PF00830">
    <property type="entry name" value="Ribosomal_L28"/>
    <property type="match status" value="1"/>
</dbReference>
<evidence type="ECO:0000256" key="5">
    <source>
        <dbReference type="HAMAP-Rule" id="MF_00373"/>
    </source>
</evidence>
<keyword evidence="2 5" id="KW-0689">Ribosomal protein</keyword>
<keyword evidence="7" id="KW-1185">Reference proteome</keyword>
<dbReference type="Proteomes" id="UP000779508">
    <property type="component" value="Unassembled WGS sequence"/>
</dbReference>
<dbReference type="InterPro" id="IPR026569">
    <property type="entry name" value="Ribosomal_bL28"/>
</dbReference>
<accession>A0ABS6G7F7</accession>
<evidence type="ECO:0000256" key="1">
    <source>
        <dbReference type="ARBA" id="ARBA00008760"/>
    </source>
</evidence>
<name>A0ABS6G7F7_9FIRM</name>
<dbReference type="InterPro" id="IPR001383">
    <property type="entry name" value="Ribosomal_bL28_bact-type"/>
</dbReference>
<evidence type="ECO:0000256" key="4">
    <source>
        <dbReference type="ARBA" id="ARBA00035174"/>
    </source>
</evidence>
<dbReference type="EMBL" id="JAHLQK010000005">
    <property type="protein sequence ID" value="MBU5677370.1"/>
    <property type="molecule type" value="Genomic_DNA"/>
</dbReference>
<protein>
    <recommendedName>
        <fullName evidence="4 5">Large ribosomal subunit protein bL28</fullName>
    </recommendedName>
</protein>
<dbReference type="RefSeq" id="WP_212378268.1">
    <property type="nucleotide sequence ID" value="NZ_JAHLQK010000005.1"/>
</dbReference>
<proteinExistence type="inferred from homology"/>
<organism evidence="6 7">
    <name type="scientific">Alkaliphilus flagellatus</name>
    <dbReference type="NCBI Taxonomy" id="2841507"/>
    <lineage>
        <taxon>Bacteria</taxon>
        <taxon>Bacillati</taxon>
        <taxon>Bacillota</taxon>
        <taxon>Clostridia</taxon>
        <taxon>Peptostreptococcales</taxon>
        <taxon>Natronincolaceae</taxon>
        <taxon>Alkaliphilus</taxon>
    </lineage>
</organism>
<dbReference type="PANTHER" id="PTHR39080">
    <property type="entry name" value="50S RIBOSOMAL PROTEIN L28"/>
    <property type="match status" value="1"/>
</dbReference>
<gene>
    <name evidence="5 6" type="primary">rpmB</name>
    <name evidence="6" type="ORF">KQI88_13190</name>
</gene>
<evidence type="ECO:0000313" key="7">
    <source>
        <dbReference type="Proteomes" id="UP000779508"/>
    </source>
</evidence>
<evidence type="ECO:0000256" key="2">
    <source>
        <dbReference type="ARBA" id="ARBA00022980"/>
    </source>
</evidence>
<dbReference type="PANTHER" id="PTHR39080:SF1">
    <property type="entry name" value="LARGE RIBOSOMAL SUBUNIT PROTEIN BL28A"/>
    <property type="match status" value="1"/>
</dbReference>
<reference evidence="6 7" key="1">
    <citation type="submission" date="2021-06" db="EMBL/GenBank/DDBJ databases">
        <authorList>
            <person name="Sun Q."/>
            <person name="Li D."/>
        </authorList>
    </citation>
    <scope>NUCLEOTIDE SEQUENCE [LARGE SCALE GENOMIC DNA]</scope>
    <source>
        <strain evidence="6 7">MSJ-5</strain>
    </source>
</reference>
<comment type="similarity">
    <text evidence="1 5">Belongs to the bacterial ribosomal protein bL28 family.</text>
</comment>
<dbReference type="Gene3D" id="2.30.170.40">
    <property type="entry name" value="Ribosomal protein L28/L24"/>
    <property type="match status" value="1"/>
</dbReference>
<evidence type="ECO:0000313" key="6">
    <source>
        <dbReference type="EMBL" id="MBU5677370.1"/>
    </source>
</evidence>
<dbReference type="InterPro" id="IPR050096">
    <property type="entry name" value="Bacterial_rp_bL28"/>
</dbReference>
<keyword evidence="3 5" id="KW-0687">Ribonucleoprotein</keyword>
<dbReference type="InterPro" id="IPR037147">
    <property type="entry name" value="Ribosomal_bL28_sf"/>
</dbReference>
<sequence length="63" mass="7243">MARVCEVCNKGRVSGNQISHSNRHNRRTWEPNLRRVRAIVKGTAKRINVCTRCLRSGKVERAL</sequence>
<dbReference type="InterPro" id="IPR034704">
    <property type="entry name" value="Ribosomal_bL28/bL31-like_sf"/>
</dbReference>
<dbReference type="HAMAP" id="MF_00373">
    <property type="entry name" value="Ribosomal_bL28"/>
    <property type="match status" value="1"/>
</dbReference>
<dbReference type="GO" id="GO:0005840">
    <property type="term" value="C:ribosome"/>
    <property type="evidence" value="ECO:0007669"/>
    <property type="project" value="UniProtKB-KW"/>
</dbReference>
<dbReference type="SUPFAM" id="SSF143800">
    <property type="entry name" value="L28p-like"/>
    <property type="match status" value="1"/>
</dbReference>
<comment type="caution">
    <text evidence="6">The sequence shown here is derived from an EMBL/GenBank/DDBJ whole genome shotgun (WGS) entry which is preliminary data.</text>
</comment>
<dbReference type="NCBIfam" id="TIGR00009">
    <property type="entry name" value="L28"/>
    <property type="match status" value="1"/>
</dbReference>
<evidence type="ECO:0000256" key="3">
    <source>
        <dbReference type="ARBA" id="ARBA00023274"/>
    </source>
</evidence>